<evidence type="ECO:0000256" key="1">
    <source>
        <dbReference type="SAM" id="MobiDB-lite"/>
    </source>
</evidence>
<accession>A0A7S1ST00</accession>
<dbReference type="EMBL" id="HBGG01018347">
    <property type="protein sequence ID" value="CAD9207198.1"/>
    <property type="molecule type" value="Transcribed_RNA"/>
</dbReference>
<feature type="region of interest" description="Disordered" evidence="1">
    <location>
        <begin position="377"/>
        <end position="448"/>
    </location>
</feature>
<protein>
    <submittedName>
        <fullName evidence="3">Uncharacterized protein</fullName>
    </submittedName>
</protein>
<feature type="transmembrane region" description="Helical" evidence="2">
    <location>
        <begin position="258"/>
        <end position="276"/>
    </location>
</feature>
<keyword evidence="2" id="KW-1133">Transmembrane helix</keyword>
<proteinExistence type="predicted"/>
<keyword evidence="2" id="KW-0812">Transmembrane</keyword>
<dbReference type="AlphaFoldDB" id="A0A7S1ST00"/>
<sequence length="512" mass="54661">MAMLDLPPAFDPLWDDCLEILGRSFPPVEQAKYDAASRGIVAAGQVLTVAVHSATVAAAAVSTADEPTPARRLARAAFRAIVDESGWEIEPHHVYGNESDAGHANYLNLTDEAVVRRIVDRAVDGALLWIVDNGGGGGGNESASPLVHQLAELAASVAAASNARSEALLSGPGKSVDITARLNYESSFQQGRVAEWLRAVGARELSAAGFWGKVDPQPPPPPPPFPPFPLTSGNQPPPFGMFEEDEAMRVGALRPWEFVAVVASALGAVSVAVYLACICRKRFCGDSDDYSPVEGAPLMRDLPEEAGMKVRQNALYTASTVVAPNRNPQAEKPRSMLKWDGKLKQWVKHEVLGQQQAAPQKKDDDAEEAAHMLQLARTAFGPSRPTTGAAAGGSPTTNPRPSQPDPSIPPLPPRSGHASPSGPRAGPSGDSSPSPGPPTEVPRFRKRRLPLKPAAVELMSIEELCAALDSRGVNREQCFTREELVELLKREACLTTVAGVDTRTLDQPDMWF</sequence>
<feature type="compositionally biased region" description="Low complexity" evidence="1">
    <location>
        <begin position="381"/>
        <end position="400"/>
    </location>
</feature>
<organism evidence="3">
    <name type="scientific">Tetraselmis chuii</name>
    <dbReference type="NCBI Taxonomy" id="63592"/>
    <lineage>
        <taxon>Eukaryota</taxon>
        <taxon>Viridiplantae</taxon>
        <taxon>Chlorophyta</taxon>
        <taxon>core chlorophytes</taxon>
        <taxon>Chlorodendrophyceae</taxon>
        <taxon>Chlorodendrales</taxon>
        <taxon>Chlorodendraceae</taxon>
        <taxon>Tetraselmis</taxon>
    </lineage>
</organism>
<gene>
    <name evidence="3" type="ORF">TCHU04912_LOCUS9434</name>
</gene>
<feature type="compositionally biased region" description="Pro residues" evidence="1">
    <location>
        <begin position="401"/>
        <end position="413"/>
    </location>
</feature>
<name>A0A7S1ST00_9CHLO</name>
<keyword evidence="2" id="KW-0472">Membrane</keyword>
<evidence type="ECO:0000256" key="2">
    <source>
        <dbReference type="SAM" id="Phobius"/>
    </source>
</evidence>
<reference evidence="3" key="1">
    <citation type="submission" date="2021-01" db="EMBL/GenBank/DDBJ databases">
        <authorList>
            <person name="Corre E."/>
            <person name="Pelletier E."/>
            <person name="Niang G."/>
            <person name="Scheremetjew M."/>
            <person name="Finn R."/>
            <person name="Kale V."/>
            <person name="Holt S."/>
            <person name="Cochrane G."/>
            <person name="Meng A."/>
            <person name="Brown T."/>
            <person name="Cohen L."/>
        </authorList>
    </citation>
    <scope>NUCLEOTIDE SEQUENCE</scope>
    <source>
        <strain evidence="3">PLY429</strain>
    </source>
</reference>
<evidence type="ECO:0000313" key="3">
    <source>
        <dbReference type="EMBL" id="CAD9207198.1"/>
    </source>
</evidence>
<feature type="compositionally biased region" description="Low complexity" evidence="1">
    <location>
        <begin position="414"/>
        <end position="433"/>
    </location>
</feature>